<comment type="subcellular location">
    <subcellularLocation>
        <location evidence="1">Membrane</location>
        <topology evidence="1">Multi-pass membrane protein</topology>
    </subcellularLocation>
</comment>
<dbReference type="AlphaFoldDB" id="A0A9D1LZS8"/>
<dbReference type="GO" id="GO:0009252">
    <property type="term" value="P:peptidoglycan biosynthetic process"/>
    <property type="evidence" value="ECO:0007669"/>
    <property type="project" value="UniProtKB-KW"/>
</dbReference>
<dbReference type="GO" id="GO:0015648">
    <property type="term" value="F:lipid-linked peptidoglycan transporter activity"/>
    <property type="evidence" value="ECO:0007669"/>
    <property type="project" value="TreeGrafter"/>
</dbReference>
<dbReference type="GO" id="GO:0032153">
    <property type="term" value="C:cell division site"/>
    <property type="evidence" value="ECO:0007669"/>
    <property type="project" value="TreeGrafter"/>
</dbReference>
<evidence type="ECO:0000256" key="14">
    <source>
        <dbReference type="ARBA" id="ARBA00044770"/>
    </source>
</evidence>
<evidence type="ECO:0000256" key="11">
    <source>
        <dbReference type="ARBA" id="ARBA00038053"/>
    </source>
</evidence>
<keyword evidence="5" id="KW-0133">Cell shape</keyword>
<protein>
    <recommendedName>
        <fullName evidence="12">Probable peptidoglycan glycosyltransferase FtsW</fullName>
        <ecNumber evidence="14">2.4.99.28</ecNumber>
    </recommendedName>
    <alternativeName>
        <fullName evidence="13">Cell division protein FtsW</fullName>
    </alternativeName>
    <alternativeName>
        <fullName evidence="10">Cell wall polymerase</fullName>
    </alternativeName>
    <alternativeName>
        <fullName evidence="9">Peptidoglycan polymerase</fullName>
    </alternativeName>
</protein>
<evidence type="ECO:0000256" key="7">
    <source>
        <dbReference type="ARBA" id="ARBA00022989"/>
    </source>
</evidence>
<dbReference type="Pfam" id="PF01098">
    <property type="entry name" value="FTSW_RODA_SPOVE"/>
    <property type="match status" value="1"/>
</dbReference>
<evidence type="ECO:0000256" key="8">
    <source>
        <dbReference type="ARBA" id="ARBA00023136"/>
    </source>
</evidence>
<keyword evidence="3" id="KW-0808">Transferase</keyword>
<comment type="caution">
    <text evidence="18">The sequence shown here is derived from an EMBL/GenBank/DDBJ whole genome shotgun (WGS) entry which is preliminary data.</text>
</comment>
<evidence type="ECO:0000256" key="3">
    <source>
        <dbReference type="ARBA" id="ARBA00022679"/>
    </source>
</evidence>
<keyword evidence="8 17" id="KW-0472">Membrane</keyword>
<evidence type="ECO:0000256" key="9">
    <source>
        <dbReference type="ARBA" id="ARBA00032370"/>
    </source>
</evidence>
<evidence type="ECO:0000256" key="13">
    <source>
        <dbReference type="ARBA" id="ARBA00041418"/>
    </source>
</evidence>
<evidence type="ECO:0000256" key="5">
    <source>
        <dbReference type="ARBA" id="ARBA00022960"/>
    </source>
</evidence>
<gene>
    <name evidence="18" type="ORF">IAB70_01125</name>
</gene>
<dbReference type="Proteomes" id="UP000824093">
    <property type="component" value="Unassembled WGS sequence"/>
</dbReference>
<evidence type="ECO:0000256" key="1">
    <source>
        <dbReference type="ARBA" id="ARBA00004141"/>
    </source>
</evidence>
<reference evidence="18" key="1">
    <citation type="submission" date="2020-10" db="EMBL/GenBank/DDBJ databases">
        <authorList>
            <person name="Gilroy R."/>
        </authorList>
    </citation>
    <scope>NUCLEOTIDE SEQUENCE</scope>
    <source>
        <strain evidence="18">CHK195-15760</strain>
    </source>
</reference>
<dbReference type="GO" id="GO:0051301">
    <property type="term" value="P:cell division"/>
    <property type="evidence" value="ECO:0007669"/>
    <property type="project" value="InterPro"/>
</dbReference>
<accession>A0A9D1LZS8</accession>
<evidence type="ECO:0000256" key="4">
    <source>
        <dbReference type="ARBA" id="ARBA00022692"/>
    </source>
</evidence>
<dbReference type="InterPro" id="IPR001182">
    <property type="entry name" value="FtsW/RodA"/>
</dbReference>
<comment type="catalytic activity">
    <reaction evidence="15">
        <text>[GlcNAc-(1-&gt;4)-Mur2Ac(oyl-L-Ala-gamma-D-Glu-L-Lys-D-Ala-D-Ala)](n)-di-trans,octa-cis-undecaprenyl diphosphate + beta-D-GlcNAc-(1-&gt;4)-Mur2Ac(oyl-L-Ala-gamma-D-Glu-L-Lys-D-Ala-D-Ala)-di-trans,octa-cis-undecaprenyl diphosphate = [GlcNAc-(1-&gt;4)-Mur2Ac(oyl-L-Ala-gamma-D-Glu-L-Lys-D-Ala-D-Ala)](n+1)-di-trans,octa-cis-undecaprenyl diphosphate + di-trans,octa-cis-undecaprenyl diphosphate + H(+)</text>
        <dbReference type="Rhea" id="RHEA:23708"/>
        <dbReference type="Rhea" id="RHEA-COMP:9602"/>
        <dbReference type="Rhea" id="RHEA-COMP:9603"/>
        <dbReference type="ChEBI" id="CHEBI:15378"/>
        <dbReference type="ChEBI" id="CHEBI:58405"/>
        <dbReference type="ChEBI" id="CHEBI:60033"/>
        <dbReference type="ChEBI" id="CHEBI:78435"/>
        <dbReference type="EC" id="2.4.99.28"/>
    </reaction>
</comment>
<name>A0A9D1LZS8_9FIRM</name>
<proteinExistence type="inferred from homology"/>
<keyword evidence="4 17" id="KW-0812">Transmembrane</keyword>
<dbReference type="GO" id="GO:0008360">
    <property type="term" value="P:regulation of cell shape"/>
    <property type="evidence" value="ECO:0007669"/>
    <property type="project" value="UniProtKB-KW"/>
</dbReference>
<evidence type="ECO:0000313" key="18">
    <source>
        <dbReference type="EMBL" id="HIU51220.1"/>
    </source>
</evidence>
<reference evidence="18" key="2">
    <citation type="journal article" date="2021" name="PeerJ">
        <title>Extensive microbial diversity within the chicken gut microbiome revealed by metagenomics and culture.</title>
        <authorList>
            <person name="Gilroy R."/>
            <person name="Ravi A."/>
            <person name="Getino M."/>
            <person name="Pursley I."/>
            <person name="Horton D.L."/>
            <person name="Alikhan N.F."/>
            <person name="Baker D."/>
            <person name="Gharbi K."/>
            <person name="Hall N."/>
            <person name="Watson M."/>
            <person name="Adriaenssens E.M."/>
            <person name="Foster-Nyarko E."/>
            <person name="Jarju S."/>
            <person name="Secka A."/>
            <person name="Antonio M."/>
            <person name="Oren A."/>
            <person name="Chaudhuri R.R."/>
            <person name="La Ragione R."/>
            <person name="Hildebrand F."/>
            <person name="Pallen M.J."/>
        </authorList>
    </citation>
    <scope>NUCLEOTIDE SEQUENCE</scope>
    <source>
        <strain evidence="18">CHK195-15760</strain>
    </source>
</reference>
<evidence type="ECO:0000256" key="17">
    <source>
        <dbReference type="SAM" id="Phobius"/>
    </source>
</evidence>
<evidence type="ECO:0000313" key="19">
    <source>
        <dbReference type="Proteomes" id="UP000824093"/>
    </source>
</evidence>
<dbReference type="PANTHER" id="PTHR30474:SF2">
    <property type="entry name" value="PEPTIDOGLYCAN GLYCOSYLTRANSFERASE FTSW-RELATED"/>
    <property type="match status" value="1"/>
</dbReference>
<sequence>MLGLYALAKFTQKGAFRIARITSFLNPWADKQGDGWQIIQSLYAIGSGGLFGVGLRRK</sequence>
<evidence type="ECO:0000256" key="16">
    <source>
        <dbReference type="ARBA" id="ARBA00049966"/>
    </source>
</evidence>
<evidence type="ECO:0000256" key="6">
    <source>
        <dbReference type="ARBA" id="ARBA00022984"/>
    </source>
</evidence>
<evidence type="ECO:0000256" key="2">
    <source>
        <dbReference type="ARBA" id="ARBA00022676"/>
    </source>
</evidence>
<comment type="function">
    <text evidence="16">Peptidoglycan polymerase that is essential for cell division.</text>
</comment>
<comment type="similarity">
    <text evidence="11">Belongs to the SEDS family. FtsW subfamily.</text>
</comment>
<evidence type="ECO:0000256" key="10">
    <source>
        <dbReference type="ARBA" id="ARBA00033270"/>
    </source>
</evidence>
<keyword evidence="7 17" id="KW-1133">Transmembrane helix</keyword>
<dbReference type="EMBL" id="DVNH01000010">
    <property type="protein sequence ID" value="HIU51220.1"/>
    <property type="molecule type" value="Genomic_DNA"/>
</dbReference>
<keyword evidence="2" id="KW-0328">Glycosyltransferase</keyword>
<organism evidence="18 19">
    <name type="scientific">Candidatus Merdicola faecigallinarum</name>
    <dbReference type="NCBI Taxonomy" id="2840862"/>
    <lineage>
        <taxon>Bacteria</taxon>
        <taxon>Bacillati</taxon>
        <taxon>Bacillota</taxon>
        <taxon>Clostridia</taxon>
        <taxon>Candidatus Merdicola</taxon>
    </lineage>
</organism>
<dbReference type="GO" id="GO:0005886">
    <property type="term" value="C:plasma membrane"/>
    <property type="evidence" value="ECO:0007669"/>
    <property type="project" value="TreeGrafter"/>
</dbReference>
<dbReference type="EC" id="2.4.99.28" evidence="14"/>
<feature type="transmembrane region" description="Helical" evidence="17">
    <location>
        <begin position="35"/>
        <end position="55"/>
    </location>
</feature>
<evidence type="ECO:0000256" key="15">
    <source>
        <dbReference type="ARBA" id="ARBA00049902"/>
    </source>
</evidence>
<evidence type="ECO:0000256" key="12">
    <source>
        <dbReference type="ARBA" id="ARBA00041185"/>
    </source>
</evidence>
<keyword evidence="6" id="KW-0573">Peptidoglycan synthesis</keyword>
<dbReference type="PANTHER" id="PTHR30474">
    <property type="entry name" value="CELL CYCLE PROTEIN"/>
    <property type="match status" value="1"/>
</dbReference>
<dbReference type="GO" id="GO:0008955">
    <property type="term" value="F:peptidoglycan glycosyltransferase activity"/>
    <property type="evidence" value="ECO:0007669"/>
    <property type="project" value="UniProtKB-EC"/>
</dbReference>